<feature type="domain" description="4Fe-4S ferredoxin-type" evidence="1">
    <location>
        <begin position="909"/>
        <end position="938"/>
    </location>
</feature>
<dbReference type="SUPFAM" id="SSF53706">
    <property type="entry name" value="Formate dehydrogenase/DMSO reductase, domains 1-3"/>
    <property type="match status" value="1"/>
</dbReference>
<dbReference type="EMBL" id="JAPDDR010000006">
    <property type="protein sequence ID" value="MCW1914619.1"/>
    <property type="molecule type" value="Genomic_DNA"/>
</dbReference>
<comment type="caution">
    <text evidence="2">The sequence shown here is derived from an EMBL/GenBank/DDBJ whole genome shotgun (WGS) entry which is preliminary data.</text>
</comment>
<reference evidence="2" key="1">
    <citation type="submission" date="2022-10" db="EMBL/GenBank/DDBJ databases">
        <title>Luteolibacter sp. GHJ8, whole genome shotgun sequencing project.</title>
        <authorList>
            <person name="Zhao G."/>
            <person name="Shen L."/>
        </authorList>
    </citation>
    <scope>NUCLEOTIDE SEQUENCE</scope>
    <source>
        <strain evidence="2">GHJ8</strain>
    </source>
</reference>
<dbReference type="CDD" id="cd02784">
    <property type="entry name" value="MopB_CT_PHLH"/>
    <property type="match status" value="1"/>
</dbReference>
<protein>
    <submittedName>
        <fullName evidence="2">TAT-variant-translocated molybdopterin oxidoreductase</fullName>
    </submittedName>
</protein>
<dbReference type="Proteomes" id="UP001165653">
    <property type="component" value="Unassembled WGS sequence"/>
</dbReference>
<keyword evidence="3" id="KW-1185">Reference proteome</keyword>
<dbReference type="InterPro" id="IPR017896">
    <property type="entry name" value="4Fe4S_Fe-S-bd"/>
</dbReference>
<feature type="domain" description="4Fe-4S ferredoxin-type" evidence="1">
    <location>
        <begin position="816"/>
        <end position="846"/>
    </location>
</feature>
<dbReference type="PANTHER" id="PTHR42783:SF3">
    <property type="entry name" value="GLUTAMATE SYNTHASE [NADPH] SMALL CHAIN-RELATED"/>
    <property type="match status" value="1"/>
</dbReference>
<dbReference type="PANTHER" id="PTHR42783">
    <property type="entry name" value="GLUTAMATE SYNTHASE [NADPH] SMALL CHAIN"/>
    <property type="match status" value="1"/>
</dbReference>
<accession>A0ABT3G4Y5</accession>
<feature type="domain" description="4Fe-4S ferredoxin-type" evidence="1">
    <location>
        <begin position="875"/>
        <end position="908"/>
    </location>
</feature>
<proteinExistence type="predicted"/>
<dbReference type="InterPro" id="IPR030948">
    <property type="entry name" value="TAT_var_transloc_signal_dom"/>
</dbReference>
<dbReference type="Gene3D" id="3.30.70.20">
    <property type="match status" value="2"/>
</dbReference>
<evidence type="ECO:0000259" key="1">
    <source>
        <dbReference type="PROSITE" id="PS51379"/>
    </source>
</evidence>
<dbReference type="SUPFAM" id="SSF54862">
    <property type="entry name" value="4Fe-4S ferredoxins"/>
    <property type="match status" value="1"/>
</dbReference>
<sequence length="1105" mass="120309">MSKRIWQHPEVPADETTVSWRSVGQLEDTPEFRTWMEREFPQGVAEMVNEEDAETSRRSFLKLMGASTALAGFGLAACRRPESYIVPYNKAPEWVIPGKATYYASSMPRSGGATPLVVTTFEGRPTKVAPNALHPDMTGTDAFVQASILDLYSPSRSRKVLNKAQASSRAEFEKVLAGLAADPAAKIGFVFGHDDSPTRSRLLKKLTEKFASAKFYAYEALEGTQVLADGVKLVADYSQADRILSLDSDFLCLDGQGSTVPFFNRRKPEGAAYDKKADPASMNRLYAVESTYSMTGGMADHRLRVAPSMLLRVAAQIGRAFGVTSGVEAVTDEKHLKWIEALVADLQASGSKSLVLAGPRQPEAVQLLALAINQKLGSIGEGKPLKAVQTDATGLANFSQLVTDLNAGAIDTLFLLTPANPVYDAPADGGFIPALAKVKTVIHLGARTDATAHAATWHVPVSHYLESWGDARTINGVYTVVQPMILPLYNECASELEILAALLDKEGKLVTGETADGKPSPAYDAVRETFGVIGGEGEDAWKKLLRDGFHAGTAYTLVEPAASEATIKAPVTSEGLEVIFSTDGSVYDGRWIDNGWLQEAPDPVSKLSWDNAALIAPETAKNVGIYEEIVKLETDRAAKAPEGDAEGPQRTGPMIKVKVNGAELELPVMIAFGQAENTIVIPLGYGQGFDKEDKFDRNSKGFTPASHVGQVGVNSGFNAYPLRTGETKYFATGAKIEKTGRRYPLALVQEHFAMYGRALAREISTMTDEKSGKDFATQLHDAKLQGNDSHAPPNISLYKQEDKKGNSHLSDPLHQWGMTIDLSSCMGCNACLIACQAENNIPIVGKEQVMKGREMHWIRMDRYFAIDKDNDFDAGSPALIPQPVACVQCESAPCETVCPVNATIHTEDGLNAMAYNRCIGTRYCANNCPYKARRFNFFDYNKRNPLIADNLYKGPFGEKQVGTAPHLQRNPNVSVRMRGVMEKCTYCVQRLKDAKIRQKRGQKQEALLAGKASVDSSVSTHTLRIPVDSVKVACQEACPAGGIEFGNLLDGDSAVMNRAKKSERNYDLLHYIGTKPRTSYLARVKNPNDKMPDAKFVGKATIHMH</sequence>
<name>A0ABT3G4Y5_9BACT</name>
<gene>
    <name evidence="2" type="ORF">OJ996_13610</name>
</gene>
<dbReference type="CDD" id="cd10551">
    <property type="entry name" value="PsrB"/>
    <property type="match status" value="1"/>
</dbReference>
<evidence type="ECO:0000313" key="3">
    <source>
        <dbReference type="Proteomes" id="UP001165653"/>
    </source>
</evidence>
<dbReference type="NCBIfam" id="TIGR04519">
    <property type="entry name" value="MoCo_extend_TAT"/>
    <property type="match status" value="1"/>
</dbReference>
<dbReference type="RefSeq" id="WP_264514154.1">
    <property type="nucleotide sequence ID" value="NZ_JAPDDR010000006.1"/>
</dbReference>
<organism evidence="2 3">
    <name type="scientific">Luteolibacter rhizosphaerae</name>
    <dbReference type="NCBI Taxonomy" id="2989719"/>
    <lineage>
        <taxon>Bacteria</taxon>
        <taxon>Pseudomonadati</taxon>
        <taxon>Verrucomicrobiota</taxon>
        <taxon>Verrucomicrobiia</taxon>
        <taxon>Verrucomicrobiales</taxon>
        <taxon>Verrucomicrobiaceae</taxon>
        <taxon>Luteolibacter</taxon>
    </lineage>
</organism>
<evidence type="ECO:0000313" key="2">
    <source>
        <dbReference type="EMBL" id="MCW1914619.1"/>
    </source>
</evidence>
<dbReference type="PROSITE" id="PS51379">
    <property type="entry name" value="4FE4S_FER_2"/>
    <property type="match status" value="3"/>
</dbReference>